<evidence type="ECO:0000313" key="1">
    <source>
        <dbReference type="EMBL" id="VDN26578.1"/>
    </source>
</evidence>
<reference evidence="1 2" key="1">
    <citation type="submission" date="2018-11" db="EMBL/GenBank/DDBJ databases">
        <authorList>
            <consortium name="Pathogen Informatics"/>
        </authorList>
    </citation>
    <scope>NUCLEOTIDE SEQUENCE [LARGE SCALE GENOMIC DNA]</scope>
</reference>
<name>A0A3P7MVF0_DIBLA</name>
<proteinExistence type="predicted"/>
<keyword evidence="2" id="KW-1185">Reference proteome</keyword>
<organism evidence="1 2">
    <name type="scientific">Dibothriocephalus latus</name>
    <name type="common">Fish tapeworm</name>
    <name type="synonym">Diphyllobothrium latum</name>
    <dbReference type="NCBI Taxonomy" id="60516"/>
    <lineage>
        <taxon>Eukaryota</taxon>
        <taxon>Metazoa</taxon>
        <taxon>Spiralia</taxon>
        <taxon>Lophotrochozoa</taxon>
        <taxon>Platyhelminthes</taxon>
        <taxon>Cestoda</taxon>
        <taxon>Eucestoda</taxon>
        <taxon>Diphyllobothriidea</taxon>
        <taxon>Diphyllobothriidae</taxon>
        <taxon>Dibothriocephalus</taxon>
    </lineage>
</organism>
<accession>A0A3P7MVF0</accession>
<dbReference type="Proteomes" id="UP000281553">
    <property type="component" value="Unassembled WGS sequence"/>
</dbReference>
<protein>
    <submittedName>
        <fullName evidence="1">Uncharacterized protein</fullName>
    </submittedName>
</protein>
<dbReference type="EMBL" id="UYRU01076106">
    <property type="protein sequence ID" value="VDN26578.1"/>
    <property type="molecule type" value="Genomic_DNA"/>
</dbReference>
<sequence length="88" mass="9903">MYEKQYLDQKFGKLKPESKLNEHVEHNLSSGQLSEQELSVLSHETNFNMADAKPAEFIAALEAMLVRTNAAADVKHSVPEVHLPINDE</sequence>
<dbReference type="AlphaFoldDB" id="A0A3P7MVF0"/>
<evidence type="ECO:0000313" key="2">
    <source>
        <dbReference type="Proteomes" id="UP000281553"/>
    </source>
</evidence>
<gene>
    <name evidence="1" type="ORF">DILT_LOCUS14836</name>
</gene>